<evidence type="ECO:0000313" key="5">
    <source>
        <dbReference type="EMBL" id="KAG0524641.1"/>
    </source>
</evidence>
<feature type="domain" description="Wall-associated receptor kinase galacturonan-binding" evidence="4">
    <location>
        <begin position="36"/>
        <end position="73"/>
    </location>
</feature>
<comment type="subcellular location">
    <subcellularLocation>
        <location evidence="1">Membrane</location>
        <topology evidence="1">Single-pass membrane protein</topology>
    </subcellularLocation>
</comment>
<reference evidence="5" key="1">
    <citation type="journal article" date="2019" name="BMC Genomics">
        <title>A new reference genome for Sorghum bicolor reveals high levels of sequence similarity between sweet and grain genotypes: implications for the genetics of sugar metabolism.</title>
        <authorList>
            <person name="Cooper E.A."/>
            <person name="Brenton Z.W."/>
            <person name="Flinn B.S."/>
            <person name="Jenkins J."/>
            <person name="Shu S."/>
            <person name="Flowers D."/>
            <person name="Luo F."/>
            <person name="Wang Y."/>
            <person name="Xia P."/>
            <person name="Barry K."/>
            <person name="Daum C."/>
            <person name="Lipzen A."/>
            <person name="Yoshinaga Y."/>
            <person name="Schmutz J."/>
            <person name="Saski C."/>
            <person name="Vermerris W."/>
            <person name="Kresovich S."/>
        </authorList>
    </citation>
    <scope>NUCLEOTIDE SEQUENCE</scope>
</reference>
<comment type="caution">
    <text evidence="5">The sequence shown here is derived from an EMBL/GenBank/DDBJ whole genome shotgun (WGS) entry which is preliminary data.</text>
</comment>
<evidence type="ECO:0000256" key="3">
    <source>
        <dbReference type="SAM" id="SignalP"/>
    </source>
</evidence>
<protein>
    <recommendedName>
        <fullName evidence="4">Wall-associated receptor kinase galacturonan-binding domain-containing protein</fullName>
    </recommendedName>
</protein>
<organism evidence="5 6">
    <name type="scientific">Sorghum bicolor</name>
    <name type="common">Sorghum</name>
    <name type="synonym">Sorghum vulgare</name>
    <dbReference type="NCBI Taxonomy" id="4558"/>
    <lineage>
        <taxon>Eukaryota</taxon>
        <taxon>Viridiplantae</taxon>
        <taxon>Streptophyta</taxon>
        <taxon>Embryophyta</taxon>
        <taxon>Tracheophyta</taxon>
        <taxon>Spermatophyta</taxon>
        <taxon>Magnoliopsida</taxon>
        <taxon>Liliopsida</taxon>
        <taxon>Poales</taxon>
        <taxon>Poaceae</taxon>
        <taxon>PACMAD clade</taxon>
        <taxon>Panicoideae</taxon>
        <taxon>Andropogonodae</taxon>
        <taxon>Andropogoneae</taxon>
        <taxon>Sorghinae</taxon>
        <taxon>Sorghum</taxon>
    </lineage>
</organism>
<dbReference type="GO" id="GO:0030247">
    <property type="term" value="F:polysaccharide binding"/>
    <property type="evidence" value="ECO:0007669"/>
    <property type="project" value="InterPro"/>
</dbReference>
<proteinExistence type="predicted"/>
<evidence type="ECO:0000259" key="4">
    <source>
        <dbReference type="Pfam" id="PF13947"/>
    </source>
</evidence>
<evidence type="ECO:0000256" key="2">
    <source>
        <dbReference type="ARBA" id="ARBA00022729"/>
    </source>
</evidence>
<feature type="chain" id="PRO_5037846968" description="Wall-associated receptor kinase galacturonan-binding domain-containing protein" evidence="3">
    <location>
        <begin position="23"/>
        <end position="227"/>
    </location>
</feature>
<dbReference type="AlphaFoldDB" id="A0A921QMW7"/>
<accession>A0A921QMW7</accession>
<evidence type="ECO:0000256" key="1">
    <source>
        <dbReference type="ARBA" id="ARBA00004167"/>
    </source>
</evidence>
<dbReference type="PANTHER" id="PTHR33491">
    <property type="entry name" value="OSJNBA0016N04.9 PROTEIN"/>
    <property type="match status" value="1"/>
</dbReference>
<dbReference type="Pfam" id="PF13947">
    <property type="entry name" value="GUB_WAK_bind"/>
    <property type="match status" value="1"/>
</dbReference>
<feature type="signal peptide" evidence="3">
    <location>
        <begin position="1"/>
        <end position="22"/>
    </location>
</feature>
<dbReference type="EMBL" id="CM027686">
    <property type="protein sequence ID" value="KAG0524641.1"/>
    <property type="molecule type" value="Genomic_DNA"/>
</dbReference>
<sequence length="227" mass="23466">MLVAVVIIVAATLSIRPPLAIAAADTAGVGGGSDDCTRRCGNISIPYPFGIEDGCYHAGAGGGGGFNLTCNDAAAGGGHSNSSHHQAAPPKLFLGDGTYGAMLEISIANATVRINSTRVDFTSDVGDDDATRRNNKQLLAVNKTWGDGLPNPGPYFLSEEYEYRNLLRVESCNVQVDLLGGNDDDSRLVASCTAICPTVGPQNDTATLVWDGSCAGIRCCQASIDIG</sequence>
<dbReference type="GO" id="GO:0016020">
    <property type="term" value="C:membrane"/>
    <property type="evidence" value="ECO:0007669"/>
    <property type="project" value="UniProtKB-SubCell"/>
</dbReference>
<dbReference type="Proteomes" id="UP000807115">
    <property type="component" value="Chromosome 7"/>
</dbReference>
<dbReference type="InterPro" id="IPR025287">
    <property type="entry name" value="WAK_GUB"/>
</dbReference>
<keyword evidence="2 3" id="KW-0732">Signal</keyword>
<name>A0A921QMW7_SORBI</name>
<reference evidence="5" key="2">
    <citation type="submission" date="2020-10" db="EMBL/GenBank/DDBJ databases">
        <authorList>
            <person name="Cooper E.A."/>
            <person name="Brenton Z.W."/>
            <person name="Flinn B.S."/>
            <person name="Jenkins J."/>
            <person name="Shu S."/>
            <person name="Flowers D."/>
            <person name="Luo F."/>
            <person name="Wang Y."/>
            <person name="Xia P."/>
            <person name="Barry K."/>
            <person name="Daum C."/>
            <person name="Lipzen A."/>
            <person name="Yoshinaga Y."/>
            <person name="Schmutz J."/>
            <person name="Saski C."/>
            <person name="Vermerris W."/>
            <person name="Kresovich S."/>
        </authorList>
    </citation>
    <scope>NUCLEOTIDE SEQUENCE</scope>
</reference>
<evidence type="ECO:0000313" key="6">
    <source>
        <dbReference type="Proteomes" id="UP000807115"/>
    </source>
</evidence>
<gene>
    <name evidence="5" type="ORF">BDA96_07G229100</name>
</gene>